<protein>
    <submittedName>
        <fullName evidence="2">Uncharacterized protein</fullName>
    </submittedName>
</protein>
<organism evidence="2 3">
    <name type="scientific">Mycena metata</name>
    <dbReference type="NCBI Taxonomy" id="1033252"/>
    <lineage>
        <taxon>Eukaryota</taxon>
        <taxon>Fungi</taxon>
        <taxon>Dikarya</taxon>
        <taxon>Basidiomycota</taxon>
        <taxon>Agaricomycotina</taxon>
        <taxon>Agaricomycetes</taxon>
        <taxon>Agaricomycetidae</taxon>
        <taxon>Agaricales</taxon>
        <taxon>Marasmiineae</taxon>
        <taxon>Mycenaceae</taxon>
        <taxon>Mycena</taxon>
    </lineage>
</organism>
<evidence type="ECO:0000313" key="2">
    <source>
        <dbReference type="EMBL" id="KAJ7768969.1"/>
    </source>
</evidence>
<name>A0AAD7JT61_9AGAR</name>
<evidence type="ECO:0000256" key="1">
    <source>
        <dbReference type="SAM" id="Phobius"/>
    </source>
</evidence>
<keyword evidence="1" id="KW-0472">Membrane</keyword>
<accession>A0AAD7JT61</accession>
<dbReference type="AlphaFoldDB" id="A0AAD7JT61"/>
<gene>
    <name evidence="2" type="ORF">B0H16DRAFT_1716167</name>
</gene>
<dbReference type="EMBL" id="JARKIB010000019">
    <property type="protein sequence ID" value="KAJ7768969.1"/>
    <property type="molecule type" value="Genomic_DNA"/>
</dbReference>
<proteinExistence type="predicted"/>
<comment type="caution">
    <text evidence="2">The sequence shown here is derived from an EMBL/GenBank/DDBJ whole genome shotgun (WGS) entry which is preliminary data.</text>
</comment>
<keyword evidence="3" id="KW-1185">Reference proteome</keyword>
<feature type="transmembrane region" description="Helical" evidence="1">
    <location>
        <begin position="12"/>
        <end position="36"/>
    </location>
</feature>
<sequence length="144" mass="16608">MGIPLLPRIDSTFGLDFIGVFVAAAWVLFIPVLPLLNSHGSVYGASARCKQTELSLYIQSHRSTDSWKIQTMVYTVFLLDTLHRITVSHAIYIYLITDFGAPEKLNQLEFTGDPLWAHMFYCSIFLRLENMETYVPDNWPWELF</sequence>
<dbReference type="Proteomes" id="UP001215598">
    <property type="component" value="Unassembled WGS sequence"/>
</dbReference>
<keyword evidence="1" id="KW-0812">Transmembrane</keyword>
<reference evidence="2" key="1">
    <citation type="submission" date="2023-03" db="EMBL/GenBank/DDBJ databases">
        <title>Massive genome expansion in bonnet fungi (Mycena s.s.) driven by repeated elements and novel gene families across ecological guilds.</title>
        <authorList>
            <consortium name="Lawrence Berkeley National Laboratory"/>
            <person name="Harder C.B."/>
            <person name="Miyauchi S."/>
            <person name="Viragh M."/>
            <person name="Kuo A."/>
            <person name="Thoen E."/>
            <person name="Andreopoulos B."/>
            <person name="Lu D."/>
            <person name="Skrede I."/>
            <person name="Drula E."/>
            <person name="Henrissat B."/>
            <person name="Morin E."/>
            <person name="Kohler A."/>
            <person name="Barry K."/>
            <person name="LaButti K."/>
            <person name="Morin E."/>
            <person name="Salamov A."/>
            <person name="Lipzen A."/>
            <person name="Mereny Z."/>
            <person name="Hegedus B."/>
            <person name="Baldrian P."/>
            <person name="Stursova M."/>
            <person name="Weitz H."/>
            <person name="Taylor A."/>
            <person name="Grigoriev I.V."/>
            <person name="Nagy L.G."/>
            <person name="Martin F."/>
            <person name="Kauserud H."/>
        </authorList>
    </citation>
    <scope>NUCLEOTIDE SEQUENCE</scope>
    <source>
        <strain evidence="2">CBHHK182m</strain>
    </source>
</reference>
<evidence type="ECO:0000313" key="3">
    <source>
        <dbReference type="Proteomes" id="UP001215598"/>
    </source>
</evidence>
<keyword evidence="1" id="KW-1133">Transmembrane helix</keyword>